<feature type="domain" description="Carboxyltransferase" evidence="4">
    <location>
        <begin position="6"/>
        <end position="204"/>
    </location>
</feature>
<reference evidence="7" key="1">
    <citation type="submission" date="2019-09" db="EMBL/GenBank/DDBJ databases">
        <title>Mumia zhuanghuii sp. nov. isolated from the intestinal contents of plateau pika (Ochotona curzoniae) in the Qinghai-Tibet plateau of China.</title>
        <authorList>
            <person name="Tian Z."/>
        </authorList>
    </citation>
    <scope>NUCLEOTIDE SEQUENCE [LARGE SCALE GENOMIC DNA]</scope>
    <source>
        <strain evidence="7">L-033</strain>
    </source>
</reference>
<dbReference type="SMART" id="SM00796">
    <property type="entry name" value="AHS1"/>
    <property type="match status" value="1"/>
</dbReference>
<dbReference type="InterPro" id="IPR029000">
    <property type="entry name" value="Cyclophilin-like_dom_sf"/>
</dbReference>
<dbReference type="AlphaFoldDB" id="A0A5N0TFR3"/>
<dbReference type="InterPro" id="IPR052708">
    <property type="entry name" value="PxpC"/>
</dbReference>
<organism evidence="6 7">
    <name type="scientific">Microbacterium caowuchunii</name>
    <dbReference type="NCBI Taxonomy" id="2614638"/>
    <lineage>
        <taxon>Bacteria</taxon>
        <taxon>Bacillati</taxon>
        <taxon>Actinomycetota</taxon>
        <taxon>Actinomycetes</taxon>
        <taxon>Micrococcales</taxon>
        <taxon>Microbacteriaceae</taxon>
        <taxon>Microbacterium</taxon>
    </lineage>
</organism>
<evidence type="ECO:0000313" key="7">
    <source>
        <dbReference type="Proteomes" id="UP000326838"/>
    </source>
</evidence>
<dbReference type="GO" id="GO:0005524">
    <property type="term" value="F:ATP binding"/>
    <property type="evidence" value="ECO:0007669"/>
    <property type="project" value="UniProtKB-KW"/>
</dbReference>
<dbReference type="InterPro" id="IPR003778">
    <property type="entry name" value="CT_A_B"/>
</dbReference>
<dbReference type="Pfam" id="PF02682">
    <property type="entry name" value="CT_C_D"/>
    <property type="match status" value="1"/>
</dbReference>
<keyword evidence="3" id="KW-0067">ATP-binding</keyword>
<gene>
    <name evidence="6" type="ORF">F6B40_09270</name>
</gene>
<proteinExistence type="predicted"/>
<keyword evidence="6" id="KW-0456">Lyase</keyword>
<dbReference type="GO" id="GO:0016829">
    <property type="term" value="F:lyase activity"/>
    <property type="evidence" value="ECO:0007669"/>
    <property type="project" value="UniProtKB-KW"/>
</dbReference>
<dbReference type="Gene3D" id="3.30.1360.40">
    <property type="match status" value="1"/>
</dbReference>
<dbReference type="SUPFAM" id="SSF160467">
    <property type="entry name" value="PH0987 N-terminal domain-like"/>
    <property type="match status" value="1"/>
</dbReference>
<protein>
    <submittedName>
        <fullName evidence="6">5-oxoprolinase/urea amidolyase family protein</fullName>
    </submittedName>
</protein>
<dbReference type="Pfam" id="PF02626">
    <property type="entry name" value="CT_A_B"/>
    <property type="match status" value="1"/>
</dbReference>
<keyword evidence="2" id="KW-0378">Hydrolase</keyword>
<feature type="domain" description="Carboxyltransferase" evidence="5">
    <location>
        <begin position="270"/>
        <end position="531"/>
    </location>
</feature>
<evidence type="ECO:0000259" key="4">
    <source>
        <dbReference type="SMART" id="SM00796"/>
    </source>
</evidence>
<evidence type="ECO:0000256" key="1">
    <source>
        <dbReference type="ARBA" id="ARBA00022741"/>
    </source>
</evidence>
<dbReference type="InterPro" id="IPR003833">
    <property type="entry name" value="CT_C_D"/>
</dbReference>
<dbReference type="NCBIfam" id="TIGR00724">
    <property type="entry name" value="urea_amlyse_rel"/>
    <property type="match status" value="1"/>
</dbReference>
<evidence type="ECO:0000259" key="5">
    <source>
        <dbReference type="SMART" id="SM00797"/>
    </source>
</evidence>
<dbReference type="PANTHER" id="PTHR43309">
    <property type="entry name" value="5-OXOPROLINASE SUBUNIT C"/>
    <property type="match status" value="1"/>
</dbReference>
<dbReference type="RefSeq" id="WP_150893274.1">
    <property type="nucleotide sequence ID" value="NZ_VYUY01000009.1"/>
</dbReference>
<dbReference type="GO" id="GO:0016787">
    <property type="term" value="F:hydrolase activity"/>
    <property type="evidence" value="ECO:0007669"/>
    <property type="project" value="UniProtKB-KW"/>
</dbReference>
<keyword evidence="1" id="KW-0547">Nucleotide-binding</keyword>
<dbReference type="Gene3D" id="2.40.100.10">
    <property type="entry name" value="Cyclophilin-like"/>
    <property type="match status" value="2"/>
</dbReference>
<dbReference type="SUPFAM" id="SSF50891">
    <property type="entry name" value="Cyclophilin-like"/>
    <property type="match status" value="2"/>
</dbReference>
<name>A0A5N0TFR3_9MICO</name>
<accession>A0A5N0TFR3</accession>
<evidence type="ECO:0000256" key="3">
    <source>
        <dbReference type="ARBA" id="ARBA00022840"/>
    </source>
</evidence>
<dbReference type="Proteomes" id="UP000326838">
    <property type="component" value="Unassembled WGS sequence"/>
</dbReference>
<sequence length="532" mass="54992">MTRARRRILPMGERALLIELDGLEEALALDAVLARHPLPGIEEIVPAARTLLLRFDPDRTSAVRVRAWVADADVADRTATPDGAEVALDVVYAGPDLRSTADLLGVTQEALVARHSAVTWQVAFTGFAPGFGYLVSEDWHHEVPRLDVPRQRVPEGSVGLAGGFTGAYPRATPGGWRLIGTTAAVLFDPAVAPEGSARRGPVLLTPGARVRMRPVPARIEVPAGMGAAPPAPGGIRNAGVGASPAGAGDLRIERAGAATVQDLGRGAVARLGVARSGAVDRASLRLANRLVGNPEDAAAVEIALGGFAARAGRDLWVAVAGAWGPMRVDGRLIDTGVAFPVRAGDLLELDWFTRGARAVLSVRGGIDVPEAVGARSTDTLAGLGPSPLRAGDVLAVGDDVAGPVPVGTIAPWGWPADPLEIELAPGPRADWFTAAAHRVLFDGVWTVGTAADRVGLRLEGPALARAREGELPSEGMVPGALQVPPGGRPTVLLADGPVTGGYPVIAVATDAALDRLAQARPGTRLRFRKAPG</sequence>
<evidence type="ECO:0000256" key="2">
    <source>
        <dbReference type="ARBA" id="ARBA00022801"/>
    </source>
</evidence>
<dbReference type="PANTHER" id="PTHR43309:SF3">
    <property type="entry name" value="5-OXOPROLINASE SUBUNIT C"/>
    <property type="match status" value="1"/>
</dbReference>
<dbReference type="EMBL" id="VYUY01000009">
    <property type="protein sequence ID" value="KAA9133915.1"/>
    <property type="molecule type" value="Genomic_DNA"/>
</dbReference>
<keyword evidence="7" id="KW-1185">Reference proteome</keyword>
<evidence type="ECO:0000313" key="6">
    <source>
        <dbReference type="EMBL" id="KAA9133915.1"/>
    </source>
</evidence>
<comment type="caution">
    <text evidence="6">The sequence shown here is derived from an EMBL/GenBank/DDBJ whole genome shotgun (WGS) entry which is preliminary data.</text>
</comment>
<dbReference type="SMART" id="SM00797">
    <property type="entry name" value="AHS2"/>
    <property type="match status" value="1"/>
</dbReference>